<feature type="compositionally biased region" description="Low complexity" evidence="2">
    <location>
        <begin position="482"/>
        <end position="494"/>
    </location>
</feature>
<dbReference type="PROSITE" id="PS00108">
    <property type="entry name" value="PROTEIN_KINASE_ST"/>
    <property type="match status" value="1"/>
</dbReference>
<dbReference type="WBParaSite" id="L893_g17862.t1">
    <property type="protein sequence ID" value="L893_g17862.t1"/>
    <property type="gene ID" value="L893_g17862"/>
</dbReference>
<dbReference type="PROSITE" id="PS50011">
    <property type="entry name" value="PROTEIN_KINASE_DOM"/>
    <property type="match status" value="1"/>
</dbReference>
<dbReference type="Gene3D" id="1.10.510.10">
    <property type="entry name" value="Transferase(Phosphotransferase) domain 1"/>
    <property type="match status" value="1"/>
</dbReference>
<feature type="compositionally biased region" description="Low complexity" evidence="2">
    <location>
        <begin position="536"/>
        <end position="552"/>
    </location>
</feature>
<feature type="compositionally biased region" description="Low complexity" evidence="2">
    <location>
        <begin position="423"/>
        <end position="434"/>
    </location>
</feature>
<feature type="compositionally biased region" description="Polar residues" evidence="2">
    <location>
        <begin position="553"/>
        <end position="572"/>
    </location>
</feature>
<dbReference type="InterPro" id="IPR000719">
    <property type="entry name" value="Prot_kinase_dom"/>
</dbReference>
<evidence type="ECO:0000313" key="4">
    <source>
        <dbReference type="Proteomes" id="UP000095287"/>
    </source>
</evidence>
<dbReference type="EC" id="2.7.11.1" evidence="1"/>
<dbReference type="SUPFAM" id="SSF56112">
    <property type="entry name" value="Protein kinase-like (PK-like)"/>
    <property type="match status" value="1"/>
</dbReference>
<dbReference type="SMART" id="SM00220">
    <property type="entry name" value="S_TKc"/>
    <property type="match status" value="1"/>
</dbReference>
<dbReference type="InterPro" id="IPR050235">
    <property type="entry name" value="CK1_Ser-Thr_kinase"/>
</dbReference>
<evidence type="ECO:0000313" key="5">
    <source>
        <dbReference type="WBParaSite" id="L893_g17862.t1"/>
    </source>
</evidence>
<dbReference type="Pfam" id="PF00069">
    <property type="entry name" value="Pkinase"/>
    <property type="match status" value="1"/>
</dbReference>
<dbReference type="InterPro" id="IPR008271">
    <property type="entry name" value="Ser/Thr_kinase_AS"/>
</dbReference>
<evidence type="ECO:0000256" key="2">
    <source>
        <dbReference type="SAM" id="MobiDB-lite"/>
    </source>
</evidence>
<protein>
    <recommendedName>
        <fullName evidence="1">non-specific serine/threonine protein kinase</fullName>
        <ecNumber evidence="1">2.7.11.1</ecNumber>
    </recommendedName>
</protein>
<dbReference type="GO" id="GO:0004674">
    <property type="term" value="F:protein serine/threonine kinase activity"/>
    <property type="evidence" value="ECO:0007669"/>
    <property type="project" value="UniProtKB-EC"/>
</dbReference>
<feature type="region of interest" description="Disordered" evidence="2">
    <location>
        <begin position="339"/>
        <end position="583"/>
    </location>
</feature>
<reference evidence="5" key="1">
    <citation type="submission" date="2016-11" db="UniProtKB">
        <authorList>
            <consortium name="WormBaseParasite"/>
        </authorList>
    </citation>
    <scope>IDENTIFICATION</scope>
</reference>
<dbReference type="AlphaFoldDB" id="A0A1I7YMB7"/>
<accession>A0A1I7YMB7</accession>
<evidence type="ECO:0000259" key="3">
    <source>
        <dbReference type="PROSITE" id="PS50011"/>
    </source>
</evidence>
<feature type="compositionally biased region" description="Low complexity" evidence="2">
    <location>
        <begin position="354"/>
        <end position="368"/>
    </location>
</feature>
<sequence>MPPKKKTAKVYQMAVDVPEGTSVGNGDFVVGKQFAKGGFGKIYQGTSKKTNSKVVIKVEPHENGPLFNEIAVFIRCMKATMLEAWKKESGVKFLGLPEYLGSGLFQHGGEQMRFLAMPMYACSMENIRAKKPEMKLTDVFQVTHCMLTALEYLHSQHIVHADMKADNILMIDPKRFDRTVLVDFGLAKRIPAPREKPDPKKAHNGTAIFTSIDAHRGCAPSYRGDIEILAYNVIYWVTGSLPWQQYETELENVAAAKKRLLSGKKKALEEDFEELPVAASNFVVDLLEVVETTKYDQRLSYKALLKMLETANGVTTTTPARRRTRASLAAPVIATPPRKAKTLKTPKITPQVPAASSSRRTAASTARTKPANSIIPGLRGRQYKPRLAKEEKEVATPVEATEKPKRAPREKKVTATPAPPPSTRTLRSSSARRPGPSKRAVKDVEEDQEDQSPEFTSPPKRYKLSQDEEQVSSPPNLDDMDSSASNSPVVASASRRTRRILESSAEEDPICSTFKNPKSPARIFQTSITSIEDENTSSSSRRSRKSVITTSTEEPANTSQSDGSFLNSSADTKSCEVVPETPESGSLSAALDLNVTGSTDSLSPLPIGISPLSKNNLAARIPGVLNMRNVRRSVYHRIVSKYHKRPSIGRRPLF</sequence>
<proteinExistence type="predicted"/>
<dbReference type="PANTHER" id="PTHR11909">
    <property type="entry name" value="CASEIN KINASE-RELATED"/>
    <property type="match status" value="1"/>
</dbReference>
<keyword evidence="4" id="KW-1185">Reference proteome</keyword>
<feature type="compositionally biased region" description="Basic and acidic residues" evidence="2">
    <location>
        <begin position="387"/>
        <end position="413"/>
    </location>
</feature>
<organism evidence="4 5">
    <name type="scientific">Steinernema glaseri</name>
    <dbReference type="NCBI Taxonomy" id="37863"/>
    <lineage>
        <taxon>Eukaryota</taxon>
        <taxon>Metazoa</taxon>
        <taxon>Ecdysozoa</taxon>
        <taxon>Nematoda</taxon>
        <taxon>Chromadorea</taxon>
        <taxon>Rhabditida</taxon>
        <taxon>Tylenchina</taxon>
        <taxon>Panagrolaimomorpha</taxon>
        <taxon>Strongyloidoidea</taxon>
        <taxon>Steinernematidae</taxon>
        <taxon>Steinernema</taxon>
    </lineage>
</organism>
<dbReference type="InterPro" id="IPR011009">
    <property type="entry name" value="Kinase-like_dom_sf"/>
</dbReference>
<dbReference type="GO" id="GO:0005524">
    <property type="term" value="F:ATP binding"/>
    <property type="evidence" value="ECO:0007669"/>
    <property type="project" value="InterPro"/>
</dbReference>
<name>A0A1I7YMB7_9BILA</name>
<feature type="domain" description="Protein kinase" evidence="3">
    <location>
        <begin position="28"/>
        <end position="311"/>
    </location>
</feature>
<evidence type="ECO:0000256" key="1">
    <source>
        <dbReference type="ARBA" id="ARBA00012513"/>
    </source>
</evidence>
<dbReference type="Proteomes" id="UP000095287">
    <property type="component" value="Unplaced"/>
</dbReference>